<dbReference type="Proteomes" id="UP000199469">
    <property type="component" value="Unassembled WGS sequence"/>
</dbReference>
<dbReference type="GO" id="GO:0006508">
    <property type="term" value="P:proteolysis"/>
    <property type="evidence" value="ECO:0007669"/>
    <property type="project" value="InterPro"/>
</dbReference>
<dbReference type="PANTHER" id="PTHR42776">
    <property type="entry name" value="SERINE PEPTIDASE S9 FAMILY MEMBER"/>
    <property type="match status" value="1"/>
</dbReference>
<dbReference type="AlphaFoldDB" id="A0A1I0QC30"/>
<sequence length="835" mass="95197">MQAIKMKKLIWIYVLLFTGISIPAQDRKDTLQSWMSKFYRLTNPVLSEGGKWAAVRKRYDISQDTLIVVNTSKPRVPATTLALDGTVSFLKDDGLLISGAGKAKFLDLKSGAVKHYDNIRSAYPLPKSSQYALLTKDAVLSIYSIDGKLQHRITEIQGLPVTDDKGNLYICKLFENSCEIWIISGKKQRKLYIIEYAVKEMEVSPSGLQVFVMGQDSKSSDPRMSIIDTQNGRSVSLTAPRLGDESFFNVTRVQNGKALFIALYGAKKAESELVDIWYGNDDKLDAKKRGSRKGRFWLWKLGSDHIDPLPDDVYPEIASLNSERYFLAYSTQGHNFITLQPQFMDASIYDAKQKKYSPLGALKGVTYGSPEVICSKNGMWILFSEKRKKWTIFDLAKKEKHLIDQTGLRNPVFSDDNRLVLFESEKGLWEYDIVKKSFFQSHIAGNKAVSMVNVADYKTSYNSQIGIRSFETKKPLLLEIKERGSDTSYYILKGKNLEVIMPPIKDKVGRLTYNDRLTHFLTLEENFNKPPQLYIKSEGQKQLLLDGGSSDSEAPLLKQDIIHYATTDGRSLKGILYYPVGYKPHQKYPMVVYIYQIQSEKSNEYMIPGYHNSDGLDIRTLIQKGYFVLLPDTAVGPAGPGLSALDCVHKALDAVGQNPNIDMKKVGLVGHSFGGYETNFIATHSDRFETYISGSGISDITRSYFSYNYHFPGPYYWQYETGQFEMNYPFSENKAIYFDNNPIIHVDKVKVPILLWTGKQDENVPWDQTTEFFIGLKRNGKPVIAIFYPNGRHAFAYNSIEKKDLYIKVMEWWDYFLKDKKNVTWIDKQMKKGAL</sequence>
<dbReference type="Pfam" id="PF00326">
    <property type="entry name" value="Peptidase_S9"/>
    <property type="match status" value="1"/>
</dbReference>
<dbReference type="SUPFAM" id="SSF53474">
    <property type="entry name" value="alpha/beta-Hydrolases"/>
    <property type="match status" value="1"/>
</dbReference>
<proteinExistence type="predicted"/>
<keyword evidence="1" id="KW-0378">Hydrolase</keyword>
<accession>A0A1I0QC30</accession>
<dbReference type="EMBL" id="FOIU01000001">
    <property type="protein sequence ID" value="SEW24427.1"/>
    <property type="molecule type" value="Genomic_DNA"/>
</dbReference>
<dbReference type="InterPro" id="IPR001375">
    <property type="entry name" value="Peptidase_S9_cat"/>
</dbReference>
<evidence type="ECO:0000313" key="3">
    <source>
        <dbReference type="EMBL" id="SEW24427.1"/>
    </source>
</evidence>
<dbReference type="PANTHER" id="PTHR42776:SF27">
    <property type="entry name" value="DIPEPTIDYL PEPTIDASE FAMILY MEMBER 6"/>
    <property type="match status" value="1"/>
</dbReference>
<dbReference type="SUPFAM" id="SSF82171">
    <property type="entry name" value="DPP6 N-terminal domain-like"/>
    <property type="match status" value="1"/>
</dbReference>
<keyword evidence="4" id="KW-1185">Reference proteome</keyword>
<reference evidence="4" key="1">
    <citation type="submission" date="2016-10" db="EMBL/GenBank/DDBJ databases">
        <authorList>
            <person name="Varghese N."/>
            <person name="Submissions S."/>
        </authorList>
    </citation>
    <scope>NUCLEOTIDE SEQUENCE [LARGE SCALE GENOMIC DNA]</scope>
    <source>
        <strain evidence="4">DSM 17724</strain>
    </source>
</reference>
<evidence type="ECO:0000259" key="2">
    <source>
        <dbReference type="Pfam" id="PF00326"/>
    </source>
</evidence>
<gene>
    <name evidence="3" type="ORF">SAMN05421841_1799</name>
</gene>
<organism evidence="3 4">
    <name type="scientific">Chryseobacterium wanjuense</name>
    <dbReference type="NCBI Taxonomy" id="356305"/>
    <lineage>
        <taxon>Bacteria</taxon>
        <taxon>Pseudomonadati</taxon>
        <taxon>Bacteroidota</taxon>
        <taxon>Flavobacteriia</taxon>
        <taxon>Flavobacteriales</taxon>
        <taxon>Weeksellaceae</taxon>
        <taxon>Chryseobacterium group</taxon>
        <taxon>Chryseobacterium</taxon>
    </lineage>
</organism>
<protein>
    <submittedName>
        <fullName evidence="3">Prolyl oligopeptidase family protein</fullName>
    </submittedName>
</protein>
<dbReference type="InterPro" id="IPR029058">
    <property type="entry name" value="AB_hydrolase_fold"/>
</dbReference>
<dbReference type="GO" id="GO:0004252">
    <property type="term" value="F:serine-type endopeptidase activity"/>
    <property type="evidence" value="ECO:0007669"/>
    <property type="project" value="TreeGrafter"/>
</dbReference>
<dbReference type="OrthoDB" id="9812921at2"/>
<name>A0A1I0QC30_9FLAO</name>
<dbReference type="Gene3D" id="3.40.50.1820">
    <property type="entry name" value="alpha/beta hydrolase"/>
    <property type="match status" value="1"/>
</dbReference>
<evidence type="ECO:0000313" key="4">
    <source>
        <dbReference type="Proteomes" id="UP000199469"/>
    </source>
</evidence>
<feature type="domain" description="Peptidase S9 prolyl oligopeptidase catalytic" evidence="2">
    <location>
        <begin position="650"/>
        <end position="818"/>
    </location>
</feature>
<evidence type="ECO:0000256" key="1">
    <source>
        <dbReference type="ARBA" id="ARBA00022801"/>
    </source>
</evidence>
<dbReference type="STRING" id="356305.SAMN05421841_1799"/>